<evidence type="ECO:0000259" key="9">
    <source>
        <dbReference type="Pfam" id="PF05057"/>
    </source>
</evidence>
<evidence type="ECO:0000256" key="5">
    <source>
        <dbReference type="ARBA" id="ARBA00022824"/>
    </source>
</evidence>
<keyword evidence="6" id="KW-0496">Mitochondrion</keyword>
<evidence type="ECO:0000313" key="10">
    <source>
        <dbReference type="EMBL" id="ORY03567.1"/>
    </source>
</evidence>
<dbReference type="Proteomes" id="UP000193144">
    <property type="component" value="Unassembled WGS sequence"/>
</dbReference>
<reference evidence="10 11" key="1">
    <citation type="submission" date="2016-07" db="EMBL/GenBank/DDBJ databases">
        <title>Pervasive Adenine N6-methylation of Active Genes in Fungi.</title>
        <authorList>
            <consortium name="DOE Joint Genome Institute"/>
            <person name="Mondo S.J."/>
            <person name="Dannebaum R.O."/>
            <person name="Kuo R.C."/>
            <person name="Labutti K."/>
            <person name="Haridas S."/>
            <person name="Kuo A."/>
            <person name="Salamov A."/>
            <person name="Ahrendt S.R."/>
            <person name="Lipzen A."/>
            <person name="Sullivan W."/>
            <person name="Andreopoulos W.B."/>
            <person name="Clum A."/>
            <person name="Lindquist E."/>
            <person name="Daum C."/>
            <person name="Ramamoorthy G.K."/>
            <person name="Gryganskyi A."/>
            <person name="Culley D."/>
            <person name="Magnuson J.K."/>
            <person name="James T.Y."/>
            <person name="O'Malley M.A."/>
            <person name="Stajich J.E."/>
            <person name="Spatafora J.W."/>
            <person name="Visel A."/>
            <person name="Grigoriev I.V."/>
        </authorList>
    </citation>
    <scope>NUCLEOTIDE SEQUENCE [LARGE SCALE GENOMIC DNA]</scope>
    <source>
        <strain evidence="10 11">CBS 115471</strain>
    </source>
</reference>
<evidence type="ECO:0000256" key="3">
    <source>
        <dbReference type="ARBA" id="ARBA00004370"/>
    </source>
</evidence>
<dbReference type="EMBL" id="MCFA01000145">
    <property type="protein sequence ID" value="ORY03567.1"/>
    <property type="molecule type" value="Genomic_DNA"/>
</dbReference>
<dbReference type="InterPro" id="IPR007751">
    <property type="entry name" value="DUF676_lipase-like"/>
</dbReference>
<evidence type="ECO:0000256" key="4">
    <source>
        <dbReference type="ARBA" id="ARBA00007920"/>
    </source>
</evidence>
<evidence type="ECO:0000256" key="1">
    <source>
        <dbReference type="ARBA" id="ARBA00004173"/>
    </source>
</evidence>
<dbReference type="Pfam" id="PF05057">
    <property type="entry name" value="DUF676"/>
    <property type="match status" value="1"/>
</dbReference>
<organism evidence="10 11">
    <name type="scientific">Clohesyomyces aquaticus</name>
    <dbReference type="NCBI Taxonomy" id="1231657"/>
    <lineage>
        <taxon>Eukaryota</taxon>
        <taxon>Fungi</taxon>
        <taxon>Dikarya</taxon>
        <taxon>Ascomycota</taxon>
        <taxon>Pezizomycotina</taxon>
        <taxon>Dothideomycetes</taxon>
        <taxon>Pleosporomycetidae</taxon>
        <taxon>Pleosporales</taxon>
        <taxon>Lindgomycetaceae</taxon>
        <taxon>Clohesyomyces</taxon>
    </lineage>
</organism>
<evidence type="ECO:0000313" key="11">
    <source>
        <dbReference type="Proteomes" id="UP000193144"/>
    </source>
</evidence>
<accession>A0A1Y1Z0V2</accession>
<comment type="similarity">
    <text evidence="4">Belongs to the putative lipase ROG1 family.</text>
</comment>
<dbReference type="PANTHER" id="PTHR48182">
    <property type="entry name" value="PROTEIN SERAC1"/>
    <property type="match status" value="1"/>
</dbReference>
<dbReference type="PANTHER" id="PTHR48182:SF2">
    <property type="entry name" value="PROTEIN SERAC1"/>
    <property type="match status" value="1"/>
</dbReference>
<dbReference type="AlphaFoldDB" id="A0A1Y1Z0V2"/>
<feature type="domain" description="DUF676" evidence="9">
    <location>
        <begin position="24"/>
        <end position="176"/>
    </location>
</feature>
<comment type="subcellular location">
    <subcellularLocation>
        <location evidence="2">Endoplasmic reticulum</location>
    </subcellularLocation>
    <subcellularLocation>
        <location evidence="3">Membrane</location>
    </subcellularLocation>
    <subcellularLocation>
        <location evidence="1">Mitochondrion</location>
    </subcellularLocation>
</comment>
<evidence type="ECO:0000256" key="2">
    <source>
        <dbReference type="ARBA" id="ARBA00004240"/>
    </source>
</evidence>
<evidence type="ECO:0000256" key="8">
    <source>
        <dbReference type="SAM" id="MobiDB-lite"/>
    </source>
</evidence>
<dbReference type="OrthoDB" id="427518at2759"/>
<evidence type="ECO:0000256" key="6">
    <source>
        <dbReference type="ARBA" id="ARBA00023128"/>
    </source>
</evidence>
<protein>
    <recommendedName>
        <fullName evidence="9">DUF676 domain-containing protein</fullName>
    </recommendedName>
</protein>
<keyword evidence="11" id="KW-1185">Reference proteome</keyword>
<dbReference type="GO" id="GO:0016020">
    <property type="term" value="C:membrane"/>
    <property type="evidence" value="ECO:0007669"/>
    <property type="project" value="UniProtKB-SubCell"/>
</dbReference>
<gene>
    <name evidence="10" type="ORF">BCR34DRAFT_573448</name>
</gene>
<dbReference type="SUPFAM" id="SSF53474">
    <property type="entry name" value="alpha/beta-Hydrolases"/>
    <property type="match status" value="1"/>
</dbReference>
<feature type="region of interest" description="Disordered" evidence="8">
    <location>
        <begin position="305"/>
        <end position="342"/>
    </location>
</feature>
<dbReference type="GO" id="GO:0005783">
    <property type="term" value="C:endoplasmic reticulum"/>
    <property type="evidence" value="ECO:0007669"/>
    <property type="project" value="UniProtKB-SubCell"/>
</dbReference>
<dbReference type="InterPro" id="IPR052374">
    <property type="entry name" value="SERAC1"/>
</dbReference>
<dbReference type="GO" id="GO:0005739">
    <property type="term" value="C:mitochondrion"/>
    <property type="evidence" value="ECO:0007669"/>
    <property type="project" value="UniProtKB-SubCell"/>
</dbReference>
<dbReference type="InterPro" id="IPR029058">
    <property type="entry name" value="AB_hydrolase_fold"/>
</dbReference>
<comment type="caution">
    <text evidence="10">The sequence shown here is derived from an EMBL/GenBank/DDBJ whole genome shotgun (WGS) entry which is preliminary data.</text>
</comment>
<sequence length="342" mass="37442">MSDSRAKHGLDELTPPNLEAIVDIVFVHGLHGNKENTWTATTKDGKVFWPRDLLTQDIKNARIFTWGYDSHITHFWSKTSAGNVDTHAKNLCADLSSRREFTDTTDRPIIFVGHSLGGIVCANTLVLAENSAEPYANEIASNIRGMAFLGTPHEGSNKTKWAKVGQQFASWIKTVNKEHIEVLEPHSVKLGSIGSSFGNILRRRGEKKEKGSKIEIACFFEEKETSPIGFIVTEDAARLGSYETMSIAADHRGMAKFTSKEDPGYARVSGVLNMWVSILEKEAAKPPQPPPASVINKAFFGDNNGGLNVGQSQAPTNWTQNNYGRQGQGDSDPSQGGRRTGA</sequence>
<feature type="compositionally biased region" description="Polar residues" evidence="8">
    <location>
        <begin position="309"/>
        <end position="323"/>
    </location>
</feature>
<dbReference type="STRING" id="1231657.A0A1Y1Z0V2"/>
<keyword evidence="5" id="KW-0256">Endoplasmic reticulum</keyword>
<proteinExistence type="inferred from homology"/>
<name>A0A1Y1Z0V2_9PLEO</name>
<dbReference type="Gene3D" id="3.40.50.1820">
    <property type="entry name" value="alpha/beta hydrolase"/>
    <property type="match status" value="1"/>
</dbReference>
<evidence type="ECO:0000256" key="7">
    <source>
        <dbReference type="ARBA" id="ARBA00023136"/>
    </source>
</evidence>
<keyword evidence="7" id="KW-0472">Membrane</keyword>
<feature type="compositionally biased region" description="Low complexity" evidence="8">
    <location>
        <begin position="324"/>
        <end position="342"/>
    </location>
</feature>